<dbReference type="PANTHER" id="PTHR46599:SF3">
    <property type="entry name" value="PIGGYBAC TRANSPOSABLE ELEMENT-DERIVED PROTEIN 4"/>
    <property type="match status" value="1"/>
</dbReference>
<dbReference type="InterPro" id="IPR029526">
    <property type="entry name" value="PGBD"/>
</dbReference>
<evidence type="ECO:0000259" key="1">
    <source>
        <dbReference type="Pfam" id="PF13843"/>
    </source>
</evidence>
<name>A0A8X6LLP1_TRICU</name>
<comment type="caution">
    <text evidence="2">The sequence shown here is derived from an EMBL/GenBank/DDBJ whole genome shotgun (WGS) entry which is preliminary data.</text>
</comment>
<keyword evidence="3" id="KW-1185">Reference proteome</keyword>
<dbReference type="EMBL" id="BMAO01037108">
    <property type="protein sequence ID" value="GFR15296.1"/>
    <property type="molecule type" value="Genomic_DNA"/>
</dbReference>
<dbReference type="Pfam" id="PF13843">
    <property type="entry name" value="DDE_Tnp_1_7"/>
    <property type="match status" value="1"/>
</dbReference>
<protein>
    <submittedName>
        <fullName evidence="2">DDE_Tnp_1_7 domain-containing protein</fullName>
    </submittedName>
</protein>
<feature type="domain" description="PiggyBac transposable element-derived protein" evidence="1">
    <location>
        <begin position="2"/>
        <end position="109"/>
    </location>
</feature>
<dbReference type="AlphaFoldDB" id="A0A8X6LLP1"/>
<proteinExistence type="predicted"/>
<dbReference type="PANTHER" id="PTHR46599">
    <property type="entry name" value="PIGGYBAC TRANSPOSABLE ELEMENT-DERIVED PROTEIN 4"/>
    <property type="match status" value="1"/>
</dbReference>
<dbReference type="Proteomes" id="UP000887116">
    <property type="component" value="Unassembled WGS sequence"/>
</dbReference>
<reference evidence="2" key="1">
    <citation type="submission" date="2020-07" db="EMBL/GenBank/DDBJ databases">
        <title>Multicomponent nature underlies the extraordinary mechanical properties of spider dragline silk.</title>
        <authorList>
            <person name="Kono N."/>
            <person name="Nakamura H."/>
            <person name="Mori M."/>
            <person name="Yoshida Y."/>
            <person name="Ohtoshi R."/>
            <person name="Malay A.D."/>
            <person name="Moran D.A.P."/>
            <person name="Tomita M."/>
            <person name="Numata K."/>
            <person name="Arakawa K."/>
        </authorList>
    </citation>
    <scope>NUCLEOTIDE SEQUENCE</scope>
</reference>
<evidence type="ECO:0000313" key="3">
    <source>
        <dbReference type="Proteomes" id="UP000887116"/>
    </source>
</evidence>
<evidence type="ECO:0000313" key="2">
    <source>
        <dbReference type="EMBL" id="GFR15296.1"/>
    </source>
</evidence>
<organism evidence="2 3">
    <name type="scientific">Trichonephila clavata</name>
    <name type="common">Joro spider</name>
    <name type="synonym">Nephila clavata</name>
    <dbReference type="NCBI Taxonomy" id="2740835"/>
    <lineage>
        <taxon>Eukaryota</taxon>
        <taxon>Metazoa</taxon>
        <taxon>Ecdysozoa</taxon>
        <taxon>Arthropoda</taxon>
        <taxon>Chelicerata</taxon>
        <taxon>Arachnida</taxon>
        <taxon>Araneae</taxon>
        <taxon>Araneomorphae</taxon>
        <taxon>Entelegynae</taxon>
        <taxon>Araneoidea</taxon>
        <taxon>Nephilidae</taxon>
        <taxon>Trichonephila</taxon>
    </lineage>
</organism>
<sequence length="110" mass="13131">MTGIDKRPEIEDYWSSKPFFHTPWYGKTMSIRRFQEISKFLDFADNKGSPEGCENRLYKVMPVLESITKKFKELYIPNKEISIDEGMMAWKGRLIFKIYMPDKLDKYGIF</sequence>
<dbReference type="OrthoDB" id="6422877at2759"/>
<gene>
    <name evidence="2" type="primary">B7P43_G17800</name>
    <name evidence="2" type="ORF">TNCT_578621</name>
</gene>
<accession>A0A8X6LLP1</accession>